<comment type="caution">
    <text evidence="7">The sequence shown here is derived from an EMBL/GenBank/DDBJ whole genome shotgun (WGS) entry which is preliminary data.</text>
</comment>
<gene>
    <name evidence="7" type="primary">fliO</name>
    <name evidence="7" type="ORF">H359_0728</name>
</gene>
<evidence type="ECO:0000256" key="6">
    <source>
        <dbReference type="SAM" id="Phobius"/>
    </source>
</evidence>
<keyword evidence="5 6" id="KW-0472">Membrane</keyword>
<keyword evidence="7" id="KW-0966">Cell projection</keyword>
<reference evidence="7 8" key="1">
    <citation type="submission" date="2013-07" db="EMBL/GenBank/DDBJ databases">
        <title>Isolation of a new Chlamydia species from the feral Sacred Ibis (Threskiornis aethiopicus): Chlamydia ibidis.</title>
        <authorList>
            <person name="Vorimore F."/>
            <person name="Hsia R.-C."/>
            <person name="Huot-Creasy H."/>
            <person name="Bastian S."/>
            <person name="Deruyter L."/>
            <person name="Passet A."/>
            <person name="Sachse K."/>
            <person name="Bavoil P."/>
            <person name="Myers G."/>
            <person name="Laroucau K."/>
        </authorList>
    </citation>
    <scope>NUCLEOTIDE SEQUENCE [LARGE SCALE GENOMIC DNA]</scope>
    <source>
        <strain evidence="7 8">10-1398/6</strain>
    </source>
</reference>
<keyword evidence="3 6" id="KW-0812">Transmembrane</keyword>
<dbReference type="EMBL" id="APJW01000002">
    <property type="protein sequence ID" value="EQM62812.1"/>
    <property type="molecule type" value="Genomic_DNA"/>
</dbReference>
<keyword evidence="7" id="KW-0282">Flagellum</keyword>
<keyword evidence="2" id="KW-1003">Cell membrane</keyword>
<dbReference type="RefSeq" id="WP_020370279.1">
    <property type="nucleotide sequence ID" value="NZ_APJW01000002.1"/>
</dbReference>
<dbReference type="InterPro" id="IPR022781">
    <property type="entry name" value="Flagellar_biosynth_FliO"/>
</dbReference>
<comment type="subcellular location">
    <subcellularLocation>
        <location evidence="1">Cell membrane</location>
    </subcellularLocation>
</comment>
<dbReference type="Pfam" id="PF04347">
    <property type="entry name" value="FliO"/>
    <property type="match status" value="1"/>
</dbReference>
<evidence type="ECO:0000256" key="1">
    <source>
        <dbReference type="ARBA" id="ARBA00004236"/>
    </source>
</evidence>
<accession>A0ABP2XGT5</accession>
<evidence type="ECO:0000313" key="8">
    <source>
        <dbReference type="Proteomes" id="UP000016064"/>
    </source>
</evidence>
<keyword evidence="4 6" id="KW-1133">Transmembrane helix</keyword>
<evidence type="ECO:0000256" key="2">
    <source>
        <dbReference type="ARBA" id="ARBA00022475"/>
    </source>
</evidence>
<protein>
    <submittedName>
        <fullName evidence="7">Flagellar biosynthetic protein FliO</fullName>
    </submittedName>
</protein>
<keyword evidence="7" id="KW-0969">Cilium</keyword>
<evidence type="ECO:0000256" key="3">
    <source>
        <dbReference type="ARBA" id="ARBA00022692"/>
    </source>
</evidence>
<proteinExistence type="predicted"/>
<dbReference type="Proteomes" id="UP000016064">
    <property type="component" value="Unassembled WGS sequence"/>
</dbReference>
<name>A0ABP2XGT5_9CHLA</name>
<evidence type="ECO:0000313" key="7">
    <source>
        <dbReference type="EMBL" id="EQM62812.1"/>
    </source>
</evidence>
<keyword evidence="8" id="KW-1185">Reference proteome</keyword>
<feature type="transmembrane region" description="Helical" evidence="6">
    <location>
        <begin position="40"/>
        <end position="61"/>
    </location>
</feature>
<organism evidence="7 8">
    <name type="scientific">Chlamydia ibidis 10-1398/6</name>
    <dbReference type="NCBI Taxonomy" id="1046581"/>
    <lineage>
        <taxon>Bacteria</taxon>
        <taxon>Pseudomonadati</taxon>
        <taxon>Chlamydiota</taxon>
        <taxon>Chlamydiia</taxon>
        <taxon>Chlamydiales</taxon>
        <taxon>Chlamydiaceae</taxon>
        <taxon>Chlamydia/Chlamydophila group</taxon>
        <taxon>Chlamydia</taxon>
    </lineage>
</organism>
<evidence type="ECO:0000256" key="5">
    <source>
        <dbReference type="ARBA" id="ARBA00023136"/>
    </source>
</evidence>
<sequence>MLHSLFFYLISFSDELPFTDTVNDSLNVPSMFPENMKVEIIKMICSLVFLLAFFALGAWGFRKFLKSKGQTFGNGSTIKILERRSLTPKTTIYLIRVINKILIIAETAEQVTLLSEFPPNTDINELLQNNDIKSSASSSDLLSKAIQKFHRNKDLVNKYAER</sequence>
<evidence type="ECO:0000256" key="4">
    <source>
        <dbReference type="ARBA" id="ARBA00022989"/>
    </source>
</evidence>